<sequence>MPPTPLSISLFHYTHWTVLSASIMKFSVVWIHEKHLFRNMNAWLTKSSRLDFQIMIAFRAKVGKRYQLPHEGIIPEEFGLVARYRGQGRLAEPGFQNPRWVDGELVILDGKYIKGGPVASHTVALRYFSAVIFLVIKRENVWMLCVDVMRRLWRSEIVAAFEVGLPTEREDVASEGGRESRRRGIQSLFEYLCRNGKTKKAEQVLRQLMSRGIQDPSAYRTLILGNCKEGTCVAGHKLLVLMLRRNFEPDRVKPIID</sequence>
<evidence type="ECO:0000313" key="3">
    <source>
        <dbReference type="EMBL" id="CAI9772133.1"/>
    </source>
</evidence>
<dbReference type="EMBL" id="OU503047">
    <property type="protein sequence ID" value="CAI9772133.1"/>
    <property type="molecule type" value="Genomic_DNA"/>
</dbReference>
<dbReference type="GO" id="GO:0010343">
    <property type="term" value="P:singlet oxygen-mediated programmed cell death"/>
    <property type="evidence" value="ECO:0007669"/>
    <property type="project" value="InterPro"/>
</dbReference>
<dbReference type="PANTHER" id="PTHR33917:SF3">
    <property type="entry name" value="PROTEIN EXECUTER 1, CHLOROPLASTIC"/>
    <property type="match status" value="1"/>
</dbReference>
<evidence type="ECO:0000256" key="2">
    <source>
        <dbReference type="PROSITE-ProRule" id="PRU00708"/>
    </source>
</evidence>
<dbReference type="PANTHER" id="PTHR33917">
    <property type="entry name" value="PROTEIN EXECUTER 1, CHLOROPLASTIC"/>
    <property type="match status" value="1"/>
</dbReference>
<evidence type="ECO:0000256" key="1">
    <source>
        <dbReference type="ARBA" id="ARBA00022737"/>
    </source>
</evidence>
<reference evidence="3" key="1">
    <citation type="submission" date="2023-05" db="EMBL/GenBank/DDBJ databases">
        <authorList>
            <person name="Huff M."/>
        </authorList>
    </citation>
    <scope>NUCLEOTIDE SEQUENCE</scope>
</reference>
<dbReference type="AlphaFoldDB" id="A0AAD1ZLS1"/>
<name>A0AAD1ZLS1_9LAMI</name>
<dbReference type="InterPro" id="IPR044680">
    <property type="entry name" value="EX1/2"/>
</dbReference>
<dbReference type="GO" id="GO:0042651">
    <property type="term" value="C:thylakoid membrane"/>
    <property type="evidence" value="ECO:0007669"/>
    <property type="project" value="TreeGrafter"/>
</dbReference>
<dbReference type="Pfam" id="PF12014">
    <property type="entry name" value="Cyclin_D1_bind"/>
    <property type="match status" value="1"/>
</dbReference>
<accession>A0AAD1ZLS1</accession>
<evidence type="ECO:0000313" key="4">
    <source>
        <dbReference type="Proteomes" id="UP000834106"/>
    </source>
</evidence>
<dbReference type="Proteomes" id="UP000834106">
    <property type="component" value="Chromosome 12"/>
</dbReference>
<gene>
    <name evidence="3" type="ORF">FPE_LOCUS19563</name>
</gene>
<dbReference type="InterPro" id="IPR011990">
    <property type="entry name" value="TPR-like_helical_dom_sf"/>
</dbReference>
<dbReference type="InterPro" id="IPR002885">
    <property type="entry name" value="PPR_rpt"/>
</dbReference>
<feature type="repeat" description="PPR" evidence="2">
    <location>
        <begin position="215"/>
        <end position="249"/>
    </location>
</feature>
<keyword evidence="1" id="KW-0677">Repeat</keyword>
<keyword evidence="4" id="KW-1185">Reference proteome</keyword>
<organism evidence="3 4">
    <name type="scientific">Fraxinus pennsylvanica</name>
    <dbReference type="NCBI Taxonomy" id="56036"/>
    <lineage>
        <taxon>Eukaryota</taxon>
        <taxon>Viridiplantae</taxon>
        <taxon>Streptophyta</taxon>
        <taxon>Embryophyta</taxon>
        <taxon>Tracheophyta</taxon>
        <taxon>Spermatophyta</taxon>
        <taxon>Magnoliopsida</taxon>
        <taxon>eudicotyledons</taxon>
        <taxon>Gunneridae</taxon>
        <taxon>Pentapetalae</taxon>
        <taxon>asterids</taxon>
        <taxon>lamiids</taxon>
        <taxon>Lamiales</taxon>
        <taxon>Oleaceae</taxon>
        <taxon>Oleeae</taxon>
        <taxon>Fraxinus</taxon>
    </lineage>
</organism>
<dbReference type="PROSITE" id="PS51375">
    <property type="entry name" value="PPR"/>
    <property type="match status" value="1"/>
</dbReference>
<dbReference type="NCBIfam" id="TIGR00756">
    <property type="entry name" value="PPR"/>
    <property type="match status" value="1"/>
</dbReference>
<dbReference type="Pfam" id="PF01535">
    <property type="entry name" value="PPR"/>
    <property type="match status" value="1"/>
</dbReference>
<dbReference type="Gene3D" id="1.25.40.10">
    <property type="entry name" value="Tetratricopeptide repeat domain"/>
    <property type="match status" value="1"/>
</dbReference>
<proteinExistence type="predicted"/>
<protein>
    <submittedName>
        <fullName evidence="3">Uncharacterized protein</fullName>
    </submittedName>
</protein>